<protein>
    <submittedName>
        <fullName evidence="6">Bifunctional 4-hydroxy-2-oxoglutarate aldolase/2-dehydro-3-deoxy-phosphogluconate aldolase</fullName>
    </submittedName>
</protein>
<sequence length="226" mass="23907">MSRTKFQVLQLMRAGGLIPVLRASSAEDAFELSLAIADAGIHVLEITMTVPNALLVISRLKKERPELLVGAGTVLDADTAQSSIDSGAEFIVSPALDLPTISLCRRLSIAVLPGALTPTEILTAWSAGADVVKVFPADSMGGAKYLRSLKAPLPHIDMIPTGGVSHATARDFLESGAFALGVGADLVDTHAIREGRRKEITHKAAEYLRIVRGFQQDAAVKASQTD</sequence>
<comment type="subunit">
    <text evidence="3">Homotrimer.</text>
</comment>
<reference evidence="6" key="1">
    <citation type="submission" date="2023-08" db="EMBL/GenBank/DDBJ databases">
        <authorList>
            <person name="Messyasz A."/>
            <person name="Mannisto M.K."/>
            <person name="Kerkhof L.J."/>
            <person name="Haggblom M."/>
        </authorList>
    </citation>
    <scope>NUCLEOTIDE SEQUENCE</scope>
    <source>
        <strain evidence="6">X5P6</strain>
    </source>
</reference>
<dbReference type="AlphaFoldDB" id="A0AAU7ZKK1"/>
<gene>
    <name evidence="6" type="ORF">RBB77_14185</name>
</gene>
<dbReference type="PANTHER" id="PTHR30246">
    <property type="entry name" value="2-KETO-3-DEOXY-6-PHOSPHOGLUCONATE ALDOLASE"/>
    <property type="match status" value="1"/>
</dbReference>
<keyword evidence="4" id="KW-0456">Lyase</keyword>
<dbReference type="InterPro" id="IPR000887">
    <property type="entry name" value="Aldlse_KDPG_KHG"/>
</dbReference>
<accession>A0AAU7ZKK1</accession>
<dbReference type="SUPFAM" id="SSF51569">
    <property type="entry name" value="Aldolase"/>
    <property type="match status" value="1"/>
</dbReference>
<dbReference type="Gene3D" id="3.20.20.70">
    <property type="entry name" value="Aldolase class I"/>
    <property type="match status" value="1"/>
</dbReference>
<dbReference type="PANTHER" id="PTHR30246:SF1">
    <property type="entry name" value="2-DEHYDRO-3-DEOXY-6-PHOSPHOGALACTONATE ALDOLASE-RELATED"/>
    <property type="match status" value="1"/>
</dbReference>
<dbReference type="RefSeq" id="WP_353062442.1">
    <property type="nucleotide sequence ID" value="NZ_CP132942.1"/>
</dbReference>
<dbReference type="GO" id="GO:0016829">
    <property type="term" value="F:lyase activity"/>
    <property type="evidence" value="ECO:0007669"/>
    <property type="project" value="UniProtKB-KW"/>
</dbReference>
<comment type="pathway">
    <text evidence="1">Carbohydrate acid metabolism.</text>
</comment>
<dbReference type="Pfam" id="PF01081">
    <property type="entry name" value="Aldolase"/>
    <property type="match status" value="1"/>
</dbReference>
<reference evidence="6" key="2">
    <citation type="journal article" date="2024" name="Environ. Microbiol.">
        <title>Genome analysis and description of Tunturibacter gen. nov. expands the diversity of Terriglobia in tundra soils.</title>
        <authorList>
            <person name="Messyasz A."/>
            <person name="Mannisto M.K."/>
            <person name="Kerkhof L.J."/>
            <person name="Haggblom M.M."/>
        </authorList>
    </citation>
    <scope>NUCLEOTIDE SEQUENCE</scope>
    <source>
        <strain evidence="6">X5P6</strain>
    </source>
</reference>
<evidence type="ECO:0000256" key="3">
    <source>
        <dbReference type="ARBA" id="ARBA00011233"/>
    </source>
</evidence>
<keyword evidence="5" id="KW-0119">Carbohydrate metabolism</keyword>
<evidence type="ECO:0000256" key="2">
    <source>
        <dbReference type="ARBA" id="ARBA00006906"/>
    </source>
</evidence>
<evidence type="ECO:0000256" key="5">
    <source>
        <dbReference type="ARBA" id="ARBA00023277"/>
    </source>
</evidence>
<evidence type="ECO:0000256" key="4">
    <source>
        <dbReference type="ARBA" id="ARBA00023239"/>
    </source>
</evidence>
<proteinExistence type="inferred from homology"/>
<evidence type="ECO:0000313" key="6">
    <source>
        <dbReference type="EMBL" id="XCB31597.1"/>
    </source>
</evidence>
<evidence type="ECO:0000256" key="1">
    <source>
        <dbReference type="ARBA" id="ARBA00004761"/>
    </source>
</evidence>
<dbReference type="InterPro" id="IPR013785">
    <property type="entry name" value="Aldolase_TIM"/>
</dbReference>
<dbReference type="CDD" id="cd00452">
    <property type="entry name" value="KDPG_aldolase"/>
    <property type="match status" value="1"/>
</dbReference>
<name>A0AAU7ZKK1_9BACT</name>
<dbReference type="EMBL" id="CP132942">
    <property type="protein sequence ID" value="XCB31597.1"/>
    <property type="molecule type" value="Genomic_DNA"/>
</dbReference>
<comment type="similarity">
    <text evidence="2">Belongs to the KHG/KDPG aldolase family.</text>
</comment>
<dbReference type="KEGG" id="tpsc:RBB77_14185"/>
<organism evidence="6">
    <name type="scientific">Tunturiibacter psychrotolerans</name>
    <dbReference type="NCBI Taxonomy" id="3069686"/>
    <lineage>
        <taxon>Bacteria</taxon>
        <taxon>Pseudomonadati</taxon>
        <taxon>Acidobacteriota</taxon>
        <taxon>Terriglobia</taxon>
        <taxon>Terriglobales</taxon>
        <taxon>Acidobacteriaceae</taxon>
        <taxon>Tunturiibacter</taxon>
    </lineage>
</organism>
<dbReference type="NCBIfam" id="TIGR01182">
    <property type="entry name" value="eda"/>
    <property type="match status" value="1"/>
</dbReference>